<protein>
    <submittedName>
        <fullName evidence="1">Uncharacterized protein</fullName>
    </submittedName>
</protein>
<reference evidence="1 2" key="1">
    <citation type="submission" date="2016-10" db="EMBL/GenBank/DDBJ databases">
        <authorList>
            <person name="de Groot N.N."/>
        </authorList>
    </citation>
    <scope>NUCLEOTIDE SEQUENCE [LARGE SCALE GENOMIC DNA]</scope>
    <source>
        <strain evidence="1 2">CGMCC 1.6502</strain>
    </source>
</reference>
<dbReference type="RefSeq" id="WP_093211477.1">
    <property type="nucleotide sequence ID" value="NZ_FNFL01000001.1"/>
</dbReference>
<evidence type="ECO:0000313" key="2">
    <source>
        <dbReference type="Proteomes" id="UP000198694"/>
    </source>
</evidence>
<dbReference type="AlphaFoldDB" id="A0A1G8WPX4"/>
<dbReference type="Proteomes" id="UP000198694">
    <property type="component" value="Unassembled WGS sequence"/>
</dbReference>
<evidence type="ECO:0000313" key="1">
    <source>
        <dbReference type="EMBL" id="SDJ80231.1"/>
    </source>
</evidence>
<dbReference type="OrthoDB" id="2858248at2"/>
<proteinExistence type="predicted"/>
<name>A0A1G8WPX4_9BACI</name>
<accession>A0A1G8WPX4</accession>
<dbReference type="EMBL" id="FNFL01000001">
    <property type="protein sequence ID" value="SDJ80231.1"/>
    <property type="molecule type" value="Genomic_DNA"/>
</dbReference>
<sequence length="148" mass="16536">MRQLFWVALLGLGLVYYFADAPNEQSQDIQQSDELAAEKVSVGKSSEHEIAAGVDTVLATLEDLNDTITSSPDDTAEINQLGKTLSEDWDVIEKQVEENFPDDYKNIEDSLYPLIAYAQKGQPDTKQIKQLIPQVKDKLTAFKEKLSS</sequence>
<dbReference type="STRING" id="407036.SAMN05216243_0925"/>
<keyword evidence="2" id="KW-1185">Reference proteome</keyword>
<organism evidence="1 2">
    <name type="scientific">Sediminibacillus albus</name>
    <dbReference type="NCBI Taxonomy" id="407036"/>
    <lineage>
        <taxon>Bacteria</taxon>
        <taxon>Bacillati</taxon>
        <taxon>Bacillota</taxon>
        <taxon>Bacilli</taxon>
        <taxon>Bacillales</taxon>
        <taxon>Bacillaceae</taxon>
        <taxon>Sediminibacillus</taxon>
    </lineage>
</organism>
<gene>
    <name evidence="1" type="ORF">SAMN05216243_0925</name>
</gene>